<dbReference type="CTD" id="108708320"/>
<keyword evidence="2" id="KW-1185">Reference proteome</keyword>
<dbReference type="PANTHER" id="PTHR36474:SF1">
    <property type="entry name" value="PROTEIN LIAT1"/>
    <property type="match status" value="1"/>
</dbReference>
<protein>
    <submittedName>
        <fullName evidence="3">Protein LIAT1</fullName>
    </submittedName>
</protein>
<dbReference type="GeneID" id="108708320"/>
<dbReference type="PANTHER" id="PTHR36474">
    <property type="entry name" value="PROTEIN LIAT1"/>
    <property type="match status" value="1"/>
</dbReference>
<proteinExistence type="predicted"/>
<feature type="region of interest" description="Disordered" evidence="1">
    <location>
        <begin position="1"/>
        <end position="135"/>
    </location>
</feature>
<feature type="compositionally biased region" description="Basic residues" evidence="1">
    <location>
        <begin position="32"/>
        <end position="51"/>
    </location>
</feature>
<gene>
    <name evidence="3" type="primary">LOC108708320</name>
</gene>
<reference evidence="3" key="1">
    <citation type="submission" date="2025-08" db="UniProtKB">
        <authorList>
            <consortium name="RefSeq"/>
        </authorList>
    </citation>
    <scope>IDENTIFICATION</scope>
    <source>
        <strain evidence="3">J_2021</strain>
        <tissue evidence="3">Erythrocytes</tissue>
    </source>
</reference>
<dbReference type="InterPro" id="IPR038794">
    <property type="entry name" value="LIAT1"/>
</dbReference>
<dbReference type="KEGG" id="xla:108708320"/>
<dbReference type="PaxDb" id="8355-A0A1L8HG44"/>
<evidence type="ECO:0000313" key="3">
    <source>
        <dbReference type="RefSeq" id="XP_018102400.1"/>
    </source>
</evidence>
<dbReference type="Proteomes" id="UP000186698">
    <property type="component" value="Chromosome 2L"/>
</dbReference>
<dbReference type="AlphaFoldDB" id="A0A1L8HG44"/>
<dbReference type="OMA" id="KRYMEVF"/>
<dbReference type="STRING" id="8355.A0A1L8HG44"/>
<dbReference type="OrthoDB" id="9909724at2759"/>
<evidence type="ECO:0000256" key="1">
    <source>
        <dbReference type="SAM" id="MobiDB-lite"/>
    </source>
</evidence>
<sequence>MDASGADQQDREKIKSKQGKQPFQALVTSSGKGKKKTKTKERTNSIKKRGRASSTPSTSDEADKHNTKSKQHQKLTPLPLSPQEVSMTKHKLEKDEAECGAEKKSSPSGRSSSITQGGGLNESLRWEGALDDPVAEEERIRQYKINRRKRYLLAAQQSTCNKFNSQDGLHEDLKLEPSTVLPNSDSPAKGGYSNSSIIGQNGQPKQVSQFPALVNMFKNHL</sequence>
<evidence type="ECO:0000313" key="2">
    <source>
        <dbReference type="Proteomes" id="UP000186698"/>
    </source>
</evidence>
<dbReference type="Bgee" id="108708320">
    <property type="expression patterns" value="Expressed in neurula embryo and 4 other cell types or tissues"/>
</dbReference>
<accession>A0A1L8HG44</accession>
<name>A0A1L8HG44_XENLA</name>
<dbReference type="RefSeq" id="XP_018102400.1">
    <property type="nucleotide sequence ID" value="XM_018246911.2"/>
</dbReference>
<organism evidence="2 3">
    <name type="scientific">Xenopus laevis</name>
    <name type="common">African clawed frog</name>
    <dbReference type="NCBI Taxonomy" id="8355"/>
    <lineage>
        <taxon>Eukaryota</taxon>
        <taxon>Metazoa</taxon>
        <taxon>Chordata</taxon>
        <taxon>Craniata</taxon>
        <taxon>Vertebrata</taxon>
        <taxon>Euteleostomi</taxon>
        <taxon>Amphibia</taxon>
        <taxon>Batrachia</taxon>
        <taxon>Anura</taxon>
        <taxon>Pipoidea</taxon>
        <taxon>Pipidae</taxon>
        <taxon>Xenopodinae</taxon>
        <taxon>Xenopus</taxon>
        <taxon>Xenopus</taxon>
    </lineage>
</organism>